<proteinExistence type="predicted"/>
<dbReference type="SMART" id="SM00212">
    <property type="entry name" value="UBCc"/>
    <property type="match status" value="1"/>
</dbReference>
<name>A0ABM1MQU9_NICVS</name>
<keyword evidence="2" id="KW-1185">Reference proteome</keyword>
<dbReference type="RefSeq" id="XP_017776949.1">
    <property type="nucleotide sequence ID" value="XM_017921460.1"/>
</dbReference>
<dbReference type="GeneID" id="108562943"/>
<feature type="domain" description="UBC core" evidence="1">
    <location>
        <begin position="48"/>
        <end position="198"/>
    </location>
</feature>
<protein>
    <submittedName>
        <fullName evidence="3">Protein crossbronx homolog</fullName>
    </submittedName>
</protein>
<dbReference type="CDD" id="cd23814">
    <property type="entry name" value="UEV_AKTIP"/>
    <property type="match status" value="1"/>
</dbReference>
<dbReference type="InterPro" id="IPR050113">
    <property type="entry name" value="Ub_conjugating_enzyme"/>
</dbReference>
<dbReference type="InterPro" id="IPR016135">
    <property type="entry name" value="UBQ-conjugating_enzyme/RWD"/>
</dbReference>
<evidence type="ECO:0000259" key="1">
    <source>
        <dbReference type="PROSITE" id="PS50127"/>
    </source>
</evidence>
<dbReference type="Pfam" id="PF00179">
    <property type="entry name" value="UQ_con"/>
    <property type="match status" value="1"/>
</dbReference>
<dbReference type="InterPro" id="IPR000608">
    <property type="entry name" value="UBC"/>
</dbReference>
<sequence length="267" mass="31016">MQQTSRDSKLDSADSFKRQGSIRKVLHNKENIFGKQNEDLNKFYKTFLQEYSIIAEYKMIQSENIEGVYVIPSKESSLLWFGVIFVRSGLYENGVFRFNIELDENFPDGKHPKVFFQSDMFHPLVDEKTKELILLGGFPVWSKSNQHIWQVLKYIHWILYNITSISTPAVNNEALDLLRSDEEAFQDKVKHCVQSSRDHLYDKPAVDDDHYIVFEEYTPNIHNSVRTNMLQQGSDADRIVTVGHSWVKEGSFQPLSRNPSLQTNSDS</sequence>
<dbReference type="Gene3D" id="3.10.110.10">
    <property type="entry name" value="Ubiquitin Conjugating Enzyme"/>
    <property type="match status" value="1"/>
</dbReference>
<evidence type="ECO:0000313" key="2">
    <source>
        <dbReference type="Proteomes" id="UP000695000"/>
    </source>
</evidence>
<organism evidence="2 3">
    <name type="scientific">Nicrophorus vespilloides</name>
    <name type="common">Boreal carrion beetle</name>
    <dbReference type="NCBI Taxonomy" id="110193"/>
    <lineage>
        <taxon>Eukaryota</taxon>
        <taxon>Metazoa</taxon>
        <taxon>Ecdysozoa</taxon>
        <taxon>Arthropoda</taxon>
        <taxon>Hexapoda</taxon>
        <taxon>Insecta</taxon>
        <taxon>Pterygota</taxon>
        <taxon>Neoptera</taxon>
        <taxon>Endopterygota</taxon>
        <taxon>Coleoptera</taxon>
        <taxon>Polyphaga</taxon>
        <taxon>Staphyliniformia</taxon>
        <taxon>Silphidae</taxon>
        <taxon>Nicrophorinae</taxon>
        <taxon>Nicrophorus</taxon>
    </lineage>
</organism>
<dbReference type="PANTHER" id="PTHR24067">
    <property type="entry name" value="UBIQUITIN-CONJUGATING ENZYME E2"/>
    <property type="match status" value="1"/>
</dbReference>
<dbReference type="PROSITE" id="PS50127">
    <property type="entry name" value="UBC_2"/>
    <property type="match status" value="1"/>
</dbReference>
<evidence type="ECO:0000313" key="3">
    <source>
        <dbReference type="RefSeq" id="XP_017776949.1"/>
    </source>
</evidence>
<dbReference type="Proteomes" id="UP000695000">
    <property type="component" value="Unplaced"/>
</dbReference>
<accession>A0ABM1MQU9</accession>
<gene>
    <name evidence="3" type="primary">LOC108562943</name>
</gene>
<reference evidence="3" key="1">
    <citation type="submission" date="2025-08" db="UniProtKB">
        <authorList>
            <consortium name="RefSeq"/>
        </authorList>
    </citation>
    <scope>IDENTIFICATION</scope>
    <source>
        <tissue evidence="3">Whole Larva</tissue>
    </source>
</reference>
<dbReference type="SUPFAM" id="SSF54495">
    <property type="entry name" value="UBC-like"/>
    <property type="match status" value="1"/>
</dbReference>